<dbReference type="Gene3D" id="3.40.50.300">
    <property type="entry name" value="P-loop containing nucleotide triphosphate hydrolases"/>
    <property type="match status" value="1"/>
</dbReference>
<dbReference type="PATRIC" id="fig|1423747.3.peg.609"/>
<dbReference type="PROSITE" id="PS00211">
    <property type="entry name" value="ABC_TRANSPORTER_1"/>
    <property type="match status" value="1"/>
</dbReference>
<dbReference type="PANTHER" id="PTHR42711">
    <property type="entry name" value="ABC TRANSPORTER ATP-BINDING PROTEIN"/>
    <property type="match status" value="1"/>
</dbReference>
<dbReference type="PROSITE" id="PS50893">
    <property type="entry name" value="ABC_TRANSPORTER_2"/>
    <property type="match status" value="1"/>
</dbReference>
<dbReference type="InterPro" id="IPR027417">
    <property type="entry name" value="P-loop_NTPase"/>
</dbReference>
<evidence type="ECO:0000256" key="1">
    <source>
        <dbReference type="ARBA" id="ARBA00022448"/>
    </source>
</evidence>
<gene>
    <name evidence="5" type="ORF">FC69_GL000596</name>
</gene>
<proteinExistence type="predicted"/>
<dbReference type="EMBL" id="AZEX01000015">
    <property type="protein sequence ID" value="KRL61627.1"/>
    <property type="molecule type" value="Genomic_DNA"/>
</dbReference>
<dbReference type="Pfam" id="PF00005">
    <property type="entry name" value="ABC_tran"/>
    <property type="match status" value="1"/>
</dbReference>
<dbReference type="SMART" id="SM00382">
    <property type="entry name" value="AAA"/>
    <property type="match status" value="1"/>
</dbReference>
<comment type="caution">
    <text evidence="5">The sequence shown here is derived from an EMBL/GenBank/DDBJ whole genome shotgun (WGS) entry which is preliminary data.</text>
</comment>
<reference evidence="5 6" key="1">
    <citation type="journal article" date="2015" name="Genome Announc.">
        <title>Expanding the biotechnology potential of lactobacilli through comparative genomics of 213 strains and associated genera.</title>
        <authorList>
            <person name="Sun Z."/>
            <person name="Harris H.M."/>
            <person name="McCann A."/>
            <person name="Guo C."/>
            <person name="Argimon S."/>
            <person name="Zhang W."/>
            <person name="Yang X."/>
            <person name="Jeffery I.B."/>
            <person name="Cooney J.C."/>
            <person name="Kagawa T.F."/>
            <person name="Liu W."/>
            <person name="Song Y."/>
            <person name="Salvetti E."/>
            <person name="Wrobel A."/>
            <person name="Rasinkangas P."/>
            <person name="Parkhill J."/>
            <person name="Rea M.C."/>
            <person name="O'Sullivan O."/>
            <person name="Ritari J."/>
            <person name="Douillard F.P."/>
            <person name="Paul Ross R."/>
            <person name="Yang R."/>
            <person name="Briner A.E."/>
            <person name="Felis G.E."/>
            <person name="de Vos W.M."/>
            <person name="Barrangou R."/>
            <person name="Klaenhammer T.R."/>
            <person name="Caufield P.W."/>
            <person name="Cui Y."/>
            <person name="Zhang H."/>
            <person name="O'Toole P.W."/>
        </authorList>
    </citation>
    <scope>NUCLEOTIDE SEQUENCE [LARGE SCALE GENOMIC DNA]</scope>
    <source>
        <strain evidence="5 6">DSM 14340</strain>
    </source>
</reference>
<dbReference type="eggNOG" id="COG1131">
    <property type="taxonomic scope" value="Bacteria"/>
</dbReference>
<dbReference type="SUPFAM" id="SSF52540">
    <property type="entry name" value="P-loop containing nucleoside triphosphate hydrolases"/>
    <property type="match status" value="1"/>
</dbReference>
<evidence type="ECO:0000256" key="2">
    <source>
        <dbReference type="ARBA" id="ARBA00022741"/>
    </source>
</evidence>
<dbReference type="AlphaFoldDB" id="A0A0R1S7X0"/>
<evidence type="ECO:0000313" key="5">
    <source>
        <dbReference type="EMBL" id="KRL61627.1"/>
    </source>
</evidence>
<dbReference type="CDD" id="cd03230">
    <property type="entry name" value="ABC_DR_subfamily_A"/>
    <property type="match status" value="1"/>
</dbReference>
<keyword evidence="3" id="KW-0067">ATP-binding</keyword>
<dbReference type="GO" id="GO:0005524">
    <property type="term" value="F:ATP binding"/>
    <property type="evidence" value="ECO:0007669"/>
    <property type="project" value="UniProtKB-KW"/>
</dbReference>
<protein>
    <submittedName>
        <fullName evidence="5">ABC transporter family protein</fullName>
    </submittedName>
</protein>
<name>A0A0R1S7X0_9LACO</name>
<keyword evidence="2" id="KW-0547">Nucleotide-binding</keyword>
<dbReference type="PANTHER" id="PTHR42711:SF17">
    <property type="entry name" value="ABC TRANSPORTER ATP-BINDING PROTEIN"/>
    <property type="match status" value="1"/>
</dbReference>
<dbReference type="Proteomes" id="UP000051264">
    <property type="component" value="Unassembled WGS sequence"/>
</dbReference>
<evidence type="ECO:0000313" key="6">
    <source>
        <dbReference type="Proteomes" id="UP000051264"/>
    </source>
</evidence>
<feature type="domain" description="ABC transporter" evidence="4">
    <location>
        <begin position="5"/>
        <end position="228"/>
    </location>
</feature>
<accession>A0A0R1S7X0</accession>
<dbReference type="InterPro" id="IPR017871">
    <property type="entry name" value="ABC_transporter-like_CS"/>
</dbReference>
<organism evidence="5 6">
    <name type="scientific">Latilactobacillus fuchuensis DSM 14340 = JCM 11249</name>
    <dbReference type="NCBI Taxonomy" id="1423747"/>
    <lineage>
        <taxon>Bacteria</taxon>
        <taxon>Bacillati</taxon>
        <taxon>Bacillota</taxon>
        <taxon>Bacilli</taxon>
        <taxon>Lactobacillales</taxon>
        <taxon>Lactobacillaceae</taxon>
        <taxon>Latilactobacillus</taxon>
    </lineage>
</organism>
<sequence>MIMMIEMQQVTMQFGSKVVLKKVSLKVQPGEIIGLVGANGAGKTTLINLILGRLQPTSGQISVLQAAPSEKRHFNRIGAMLQDDSRIARLKVSEELTMVGQYYQQPLPVATLLKMADLTEQANQMVNQLSGGQLRRMTFALAMAGDPDLIFLDEPTVGMDVTSRQHFWQQIDQLKQAGKTIILTSHYLEEIEKVATRILILKDGQFQYDGDFQTLQQQYRSSQIQFKADQSMANLQDWPEVLAYQEHAHRISLQVTNSDVVLARLSPQIGQTIHQVQVQAGSLTDIYNEIMGADTDAIINGSK</sequence>
<dbReference type="InterPro" id="IPR050763">
    <property type="entry name" value="ABC_transporter_ATP-binding"/>
</dbReference>
<dbReference type="GO" id="GO:0016887">
    <property type="term" value="F:ATP hydrolysis activity"/>
    <property type="evidence" value="ECO:0007669"/>
    <property type="project" value="InterPro"/>
</dbReference>
<dbReference type="InterPro" id="IPR003593">
    <property type="entry name" value="AAA+_ATPase"/>
</dbReference>
<evidence type="ECO:0000259" key="4">
    <source>
        <dbReference type="PROSITE" id="PS50893"/>
    </source>
</evidence>
<dbReference type="STRING" id="1423747.FC69_GL000596"/>
<keyword evidence="1" id="KW-0813">Transport</keyword>
<evidence type="ECO:0000256" key="3">
    <source>
        <dbReference type="ARBA" id="ARBA00022840"/>
    </source>
</evidence>
<dbReference type="InterPro" id="IPR003439">
    <property type="entry name" value="ABC_transporter-like_ATP-bd"/>
</dbReference>